<dbReference type="Gene3D" id="1.25.40.10">
    <property type="entry name" value="Tetratricopeptide repeat domain"/>
    <property type="match status" value="1"/>
</dbReference>
<sequence>MSGSWHPCDPHDAPDRMIVTTAQINRMDLGGTTLLTGLQGILAAHIQADAMLGPLLLLNAITSHVPVVEQICRTAGEDRSRVLIFATEFVEFCGWLFQDAGDFACATKWTNRALDYALELGDPRVTAYVLMRKSNIATESGDPGHGLTLANAALATAPRLTPRLRAVILRQRLHAHALLPYTDDQHQFQRDVELALAEVNDSLGQEESDRAGYCTPAYIEMEIGASLLRAGRAHDALPVLQAHHSRGLDPMQARDRALGLARLATAYAALGEREQACQVAVEAVQAVGTIRSWRVGTQLNALEAALSPWSGDRSVEEVRGKVRAAAKAPWPTPN</sequence>
<reference evidence="1 2" key="1">
    <citation type="journal article" date="2019" name="Int. J. Syst. Evol. Microbiol.">
        <title>The Global Catalogue of Microorganisms (GCM) 10K type strain sequencing project: providing services to taxonomists for standard genome sequencing and annotation.</title>
        <authorList>
            <consortium name="The Broad Institute Genomics Platform"/>
            <consortium name="The Broad Institute Genome Sequencing Center for Infectious Disease"/>
            <person name="Wu L."/>
            <person name="Ma J."/>
        </authorList>
    </citation>
    <scope>NUCLEOTIDE SEQUENCE [LARGE SCALE GENOMIC DNA]</scope>
    <source>
        <strain evidence="1 2">JCM 10696</strain>
    </source>
</reference>
<keyword evidence="2" id="KW-1185">Reference proteome</keyword>
<dbReference type="EMBL" id="BAAAHH010000017">
    <property type="protein sequence ID" value="GAA0956212.1"/>
    <property type="molecule type" value="Genomic_DNA"/>
</dbReference>
<organism evidence="1 2">
    <name type="scientific">Actinocorallia libanotica</name>
    <dbReference type="NCBI Taxonomy" id="46162"/>
    <lineage>
        <taxon>Bacteria</taxon>
        <taxon>Bacillati</taxon>
        <taxon>Actinomycetota</taxon>
        <taxon>Actinomycetes</taxon>
        <taxon>Streptosporangiales</taxon>
        <taxon>Thermomonosporaceae</taxon>
        <taxon>Actinocorallia</taxon>
    </lineage>
</organism>
<comment type="caution">
    <text evidence="1">The sequence shown here is derived from an EMBL/GenBank/DDBJ whole genome shotgun (WGS) entry which is preliminary data.</text>
</comment>
<dbReference type="Proteomes" id="UP001500665">
    <property type="component" value="Unassembled WGS sequence"/>
</dbReference>
<evidence type="ECO:0008006" key="3">
    <source>
        <dbReference type="Google" id="ProtNLM"/>
    </source>
</evidence>
<dbReference type="InterPro" id="IPR011990">
    <property type="entry name" value="TPR-like_helical_dom_sf"/>
</dbReference>
<gene>
    <name evidence="1" type="ORF">GCM10009550_41980</name>
</gene>
<dbReference type="SUPFAM" id="SSF48452">
    <property type="entry name" value="TPR-like"/>
    <property type="match status" value="1"/>
</dbReference>
<name>A0ABN1RFF3_9ACTN</name>
<evidence type="ECO:0000313" key="2">
    <source>
        <dbReference type="Proteomes" id="UP001500665"/>
    </source>
</evidence>
<evidence type="ECO:0000313" key="1">
    <source>
        <dbReference type="EMBL" id="GAA0956212.1"/>
    </source>
</evidence>
<accession>A0ABN1RFF3</accession>
<proteinExistence type="predicted"/>
<dbReference type="RefSeq" id="WP_344242576.1">
    <property type="nucleotide sequence ID" value="NZ_BAAAHH010000017.1"/>
</dbReference>
<protein>
    <recommendedName>
        <fullName evidence="3">Transcriptional regulator</fullName>
    </recommendedName>
</protein>